<evidence type="ECO:0000313" key="1">
    <source>
        <dbReference type="EMBL" id="TCW00439.1"/>
    </source>
</evidence>
<organism evidence="1 2">
    <name type="scientific">Biostraticola tofi</name>
    <dbReference type="NCBI Taxonomy" id="466109"/>
    <lineage>
        <taxon>Bacteria</taxon>
        <taxon>Pseudomonadati</taxon>
        <taxon>Pseudomonadota</taxon>
        <taxon>Gammaproteobacteria</taxon>
        <taxon>Enterobacterales</taxon>
        <taxon>Bruguierivoracaceae</taxon>
        <taxon>Biostraticola</taxon>
    </lineage>
</organism>
<evidence type="ECO:0000313" key="2">
    <source>
        <dbReference type="Proteomes" id="UP000295719"/>
    </source>
</evidence>
<proteinExistence type="predicted"/>
<gene>
    <name evidence="1" type="ORF">EDC52_101789</name>
</gene>
<reference evidence="1 2" key="1">
    <citation type="submission" date="2019-03" db="EMBL/GenBank/DDBJ databases">
        <title>Genomic Encyclopedia of Type Strains, Phase IV (KMG-IV): sequencing the most valuable type-strain genomes for metagenomic binning, comparative biology and taxonomic classification.</title>
        <authorList>
            <person name="Goeker M."/>
        </authorList>
    </citation>
    <scope>NUCLEOTIDE SEQUENCE [LARGE SCALE GENOMIC DNA]</scope>
    <source>
        <strain evidence="1 2">DSM 19580</strain>
    </source>
</reference>
<dbReference type="Proteomes" id="UP000295719">
    <property type="component" value="Unassembled WGS sequence"/>
</dbReference>
<dbReference type="EMBL" id="SMCR01000001">
    <property type="protein sequence ID" value="TCW00439.1"/>
    <property type="molecule type" value="Genomic_DNA"/>
</dbReference>
<protein>
    <submittedName>
        <fullName evidence="1">Uncharacterized protein</fullName>
    </submittedName>
</protein>
<sequence>MSKIKRWNAVGLQGPVINGGYVAYEYYAALKDDCARLAAESAAYESFFDSMIEVAWDGDSIDGGDIEQIALSCGLIHEESYSEEKHGELNEHGTLSDVDVIYVKTKQPATDAYFAEIRAVAVEDAADELETKIKQDGNSIVRATVETVVQYLRLILSKDIRAAAKGEGVSHE</sequence>
<accession>A0A4R3Z5S5</accession>
<dbReference type="RefSeq" id="WP_131863991.1">
    <property type="nucleotide sequence ID" value="NZ_SMCR01000001.1"/>
</dbReference>
<name>A0A4R3Z5S5_9GAMM</name>
<dbReference type="AlphaFoldDB" id="A0A4R3Z5S5"/>
<keyword evidence="2" id="KW-1185">Reference proteome</keyword>
<comment type="caution">
    <text evidence="1">The sequence shown here is derived from an EMBL/GenBank/DDBJ whole genome shotgun (WGS) entry which is preliminary data.</text>
</comment>